<dbReference type="GO" id="GO:0004040">
    <property type="term" value="F:amidase activity"/>
    <property type="evidence" value="ECO:0007669"/>
    <property type="project" value="InterPro"/>
</dbReference>
<proteinExistence type="inferred from homology"/>
<dbReference type="GO" id="GO:0031640">
    <property type="term" value="P:killing of cells of another organism"/>
    <property type="evidence" value="ECO:0007669"/>
    <property type="project" value="UniProtKB-KW"/>
</dbReference>
<evidence type="ECO:0000256" key="5">
    <source>
        <dbReference type="SAM" id="MobiDB-lite"/>
    </source>
</evidence>
<dbReference type="SMART" id="SM00047">
    <property type="entry name" value="LYZ2"/>
    <property type="match status" value="1"/>
</dbReference>
<dbReference type="InterPro" id="IPR002901">
    <property type="entry name" value="MGlyc_endo_b_GlcNAc-like_dom"/>
</dbReference>
<evidence type="ECO:0000256" key="3">
    <source>
        <dbReference type="ARBA" id="ARBA00022638"/>
    </source>
</evidence>
<reference evidence="7 9" key="2">
    <citation type="journal article" date="2020" name="Int. J. Syst. Evol. Microbiol.">
        <title>Vagococcus xieshaowenii sp. nov., isolated from snow finch (Montifringilla taczanowskii) cloacal content.</title>
        <authorList>
            <person name="Ge Y."/>
            <person name="Yang J."/>
            <person name="Lai X.H."/>
            <person name="Zhang G."/>
            <person name="Jin D."/>
            <person name="Lu S."/>
            <person name="Wang B."/>
            <person name="Huang Y."/>
            <person name="Huang Y."/>
            <person name="Ren Z."/>
            <person name="Zhang X."/>
            <person name="Xu J."/>
        </authorList>
    </citation>
    <scope>NUCLEOTIDE SEQUENCE [LARGE SCALE GENOMIC DNA]</scope>
    <source>
        <strain evidence="9">personal::cf-49</strain>
        <strain evidence="7">Personal::cf-49</strain>
    </source>
</reference>
<name>A0AAJ5JMS9_9ENTE</name>
<dbReference type="SUPFAM" id="SSF54106">
    <property type="entry name" value="LysM domain"/>
    <property type="match status" value="7"/>
</dbReference>
<dbReference type="Pfam" id="PF01832">
    <property type="entry name" value="Glucosaminidase"/>
    <property type="match status" value="1"/>
</dbReference>
<feature type="domain" description="LysM" evidence="6">
    <location>
        <begin position="554"/>
        <end position="597"/>
    </location>
</feature>
<sequence length="726" mass="79613">MIKKHSGNKEKKYNSQSFLMKKSTSLLGTTLAMGSLGTLLDGSQLVNAEELDNEQSVKVEGKQEKDKLPSIETVKTPQVITAFASQADFVKQIGSLAQVVADENDLYASIMVAQAILESSWGNSGLASYPNHNLFGIKGSYNGQSVIMRTWEHINGKDVYVNASFRKYPSYRESLYDNAYVLRNTSFASGNYYYSGAWKSNSNSYRQATAWLTGRYATDPNYGSKLNNIIERYNLTAFDTPGSHPNVSDNGTVGNNGNSSLDNPLTTSKPSEEFSYYNVQAGDTLTKISKKHGVTVAQLRSWNKLSGDLIYVGQQLKVSKHSTNNQQEADHNASGQSTGTTQSAHIHKVVSGNTLYSLARQYGVSVAQIKSWNGLKNDAIYVGQSLKVGTQKVEGTTNNTQHKEQADNTSGNATTYKVAAGDTLYRIANKHGVSVAQIKSWNKLTTDTIYVGQSLKVSKKSSSASTHTTPNKNENNQSSTKTHQVAAGDTLSSISRKYGVSVVQIKSWNKMSGDMIFVGQRLTVKQPSQETTNDQTSTSNAPSNTSQSSNINMKRYTVKASDTLYSIAKNYNVSLANLKQWNALKSDVIYVGQTLKIADHAEEKTTVSSTSTQTSQADVSINGTYTVGKDDTLFSVANKHGMSVEQLKKLNNLRNHIIYVGQKLVITEKNQPASTTNTDEKKTYEVKKGDTLYSIAKKNKLTVKELKELNKLTKDAIYIGQTLTLK</sequence>
<dbReference type="SMART" id="SM00257">
    <property type="entry name" value="LysM"/>
    <property type="match status" value="7"/>
</dbReference>
<dbReference type="Gene3D" id="4.10.80.30">
    <property type="entry name" value="DNA polymerase, domain 6"/>
    <property type="match status" value="1"/>
</dbReference>
<dbReference type="RefSeq" id="WP_135253432.1">
    <property type="nucleotide sequence ID" value="NZ_CP038865.1"/>
</dbReference>
<organism evidence="8 10">
    <name type="scientific">Vagococcus xieshaowenii</name>
    <dbReference type="NCBI Taxonomy" id="2562451"/>
    <lineage>
        <taxon>Bacteria</taxon>
        <taxon>Bacillati</taxon>
        <taxon>Bacillota</taxon>
        <taxon>Bacilli</taxon>
        <taxon>Lactobacillales</taxon>
        <taxon>Enterococcaceae</taxon>
        <taxon>Vagococcus</taxon>
    </lineage>
</organism>
<dbReference type="PROSITE" id="PS51782">
    <property type="entry name" value="LYSM"/>
    <property type="match status" value="7"/>
</dbReference>
<feature type="compositionally biased region" description="Polar residues" evidence="5">
    <location>
        <begin position="243"/>
        <end position="267"/>
    </location>
</feature>
<dbReference type="EMBL" id="SRHU01000005">
    <property type="protein sequence ID" value="TFZ43144.1"/>
    <property type="molecule type" value="Genomic_DNA"/>
</dbReference>
<feature type="domain" description="LysM" evidence="6">
    <location>
        <begin position="414"/>
        <end position="457"/>
    </location>
</feature>
<dbReference type="PANTHER" id="PTHR33734">
    <property type="entry name" value="LYSM DOMAIN-CONTAINING GPI-ANCHORED PROTEIN 2"/>
    <property type="match status" value="1"/>
</dbReference>
<feature type="region of interest" description="Disordered" evidence="5">
    <location>
        <begin position="321"/>
        <end position="342"/>
    </location>
</feature>
<dbReference type="AlphaFoldDB" id="A0AAJ5JMS9"/>
<keyword evidence="3" id="KW-0081">Bacteriolytic enzyme</keyword>
<dbReference type="GO" id="GO:0042742">
    <property type="term" value="P:defense response to bacterium"/>
    <property type="evidence" value="ECO:0007669"/>
    <property type="project" value="UniProtKB-KW"/>
</dbReference>
<dbReference type="EMBL" id="CP038865">
    <property type="protein sequence ID" value="QCA28964.1"/>
    <property type="molecule type" value="Genomic_DNA"/>
</dbReference>
<evidence type="ECO:0000256" key="1">
    <source>
        <dbReference type="ARBA" id="ARBA00010266"/>
    </source>
</evidence>
<evidence type="ECO:0000313" key="9">
    <source>
        <dbReference type="Proteomes" id="UP000296883"/>
    </source>
</evidence>
<keyword evidence="2" id="KW-0929">Antimicrobial</keyword>
<reference evidence="8 10" key="1">
    <citation type="submission" date="2019-03" db="EMBL/GenBank/DDBJ databases">
        <title>Vagococcus sp. was isolated fron gut of Carduelis flavirostris.</title>
        <authorList>
            <person name="Ge Y."/>
        </authorList>
    </citation>
    <scope>NUCLEOTIDE SEQUENCE [LARGE SCALE GENOMIC DNA]</scope>
    <source>
        <strain evidence="8 10">CF-210</strain>
    </source>
</reference>
<evidence type="ECO:0000313" key="8">
    <source>
        <dbReference type="EMBL" id="TFZ43144.1"/>
    </source>
</evidence>
<evidence type="ECO:0000256" key="2">
    <source>
        <dbReference type="ARBA" id="ARBA00022529"/>
    </source>
</evidence>
<keyword evidence="9" id="KW-1185">Reference proteome</keyword>
<feature type="domain" description="LysM" evidence="6">
    <location>
        <begin position="682"/>
        <end position="725"/>
    </location>
</feature>
<feature type="region of interest" description="Disordered" evidence="5">
    <location>
        <begin position="526"/>
        <end position="551"/>
    </location>
</feature>
<comment type="similarity">
    <text evidence="1">Belongs to the glycosyl hydrolase 73 family.</text>
</comment>
<feature type="domain" description="LysM" evidence="6">
    <location>
        <begin position="275"/>
        <end position="318"/>
    </location>
</feature>
<evidence type="ECO:0000313" key="7">
    <source>
        <dbReference type="EMBL" id="QCA28964.1"/>
    </source>
</evidence>
<feature type="region of interest" description="Disordered" evidence="5">
    <location>
        <begin position="459"/>
        <end position="487"/>
    </location>
</feature>
<dbReference type="CDD" id="cd00118">
    <property type="entry name" value="LysM"/>
    <property type="match status" value="7"/>
</dbReference>
<gene>
    <name evidence="8" type="ORF">E4031_00825</name>
    <name evidence="7" type="ORF">E4Z98_06400</name>
</gene>
<protein>
    <recommendedName>
        <fullName evidence="4">Peptidoglycan hydrolase</fullName>
    </recommendedName>
</protein>
<feature type="domain" description="LysM" evidence="6">
    <location>
        <begin position="345"/>
        <end position="388"/>
    </location>
</feature>
<evidence type="ECO:0000259" key="6">
    <source>
        <dbReference type="PROSITE" id="PS51782"/>
    </source>
</evidence>
<dbReference type="InterPro" id="IPR018392">
    <property type="entry name" value="LysM"/>
</dbReference>
<evidence type="ECO:0000256" key="4">
    <source>
        <dbReference type="ARBA" id="ARBA00032108"/>
    </source>
</evidence>
<feature type="domain" description="LysM" evidence="6">
    <location>
        <begin position="623"/>
        <end position="666"/>
    </location>
</feature>
<feature type="region of interest" description="Disordered" evidence="5">
    <location>
        <begin position="241"/>
        <end position="267"/>
    </location>
</feature>
<dbReference type="Proteomes" id="UP000296883">
    <property type="component" value="Chromosome"/>
</dbReference>
<dbReference type="InterPro" id="IPR036779">
    <property type="entry name" value="LysM_dom_sf"/>
</dbReference>
<feature type="domain" description="LysM" evidence="6">
    <location>
        <begin position="481"/>
        <end position="524"/>
    </location>
</feature>
<dbReference type="Gene3D" id="3.10.350.10">
    <property type="entry name" value="LysM domain"/>
    <property type="match status" value="7"/>
</dbReference>
<evidence type="ECO:0000313" key="10">
    <source>
        <dbReference type="Proteomes" id="UP000297725"/>
    </source>
</evidence>
<dbReference type="Pfam" id="PF01476">
    <property type="entry name" value="LysM"/>
    <property type="match status" value="7"/>
</dbReference>
<dbReference type="Gene3D" id="1.10.530.10">
    <property type="match status" value="1"/>
</dbReference>
<dbReference type="Proteomes" id="UP000297725">
    <property type="component" value="Unassembled WGS sequence"/>
</dbReference>
<dbReference type="PANTHER" id="PTHR33734:SF22">
    <property type="entry name" value="MEMBRANE-BOUND LYTIC MUREIN TRANSGLYCOSYLASE D"/>
    <property type="match status" value="1"/>
</dbReference>
<accession>A0AAJ5JMS9</accession>
<dbReference type="PRINTS" id="PR01002">
    <property type="entry name" value="FLGFLGJ"/>
</dbReference>
<feature type="compositionally biased region" description="Polar residues" evidence="5">
    <location>
        <begin position="466"/>
        <end position="483"/>
    </location>
</feature>